<comment type="caution">
    <text evidence="1">The sequence shown here is derived from an EMBL/GenBank/DDBJ whole genome shotgun (WGS) entry which is preliminary data.</text>
</comment>
<proteinExistence type="predicted"/>
<accession>A0ABW6YIF9</accession>
<evidence type="ECO:0000313" key="1">
    <source>
        <dbReference type="EMBL" id="MFF8279652.1"/>
    </source>
</evidence>
<organism evidence="1 2">
    <name type="scientific">Streptomyces lateritius</name>
    <dbReference type="NCBI Taxonomy" id="67313"/>
    <lineage>
        <taxon>Bacteria</taxon>
        <taxon>Bacillati</taxon>
        <taxon>Actinomycetota</taxon>
        <taxon>Actinomycetes</taxon>
        <taxon>Kitasatosporales</taxon>
        <taxon>Streptomycetaceae</taxon>
        <taxon>Streptomyces</taxon>
    </lineage>
</organism>
<reference evidence="1 2" key="1">
    <citation type="submission" date="2024-10" db="EMBL/GenBank/DDBJ databases">
        <title>The Natural Products Discovery Center: Release of the First 8490 Sequenced Strains for Exploring Actinobacteria Biosynthetic Diversity.</title>
        <authorList>
            <person name="Kalkreuter E."/>
            <person name="Kautsar S.A."/>
            <person name="Yang D."/>
            <person name="Bader C.D."/>
            <person name="Teijaro C.N."/>
            <person name="Fluegel L."/>
            <person name="Davis C.M."/>
            <person name="Simpson J.R."/>
            <person name="Lauterbach L."/>
            <person name="Steele A.D."/>
            <person name="Gui C."/>
            <person name="Meng S."/>
            <person name="Li G."/>
            <person name="Viehrig K."/>
            <person name="Ye F."/>
            <person name="Su P."/>
            <person name="Kiefer A.F."/>
            <person name="Nichols A."/>
            <person name="Cepeda A.J."/>
            <person name="Yan W."/>
            <person name="Fan B."/>
            <person name="Jiang Y."/>
            <person name="Adhikari A."/>
            <person name="Zheng C.-J."/>
            <person name="Schuster L."/>
            <person name="Cowan T.M."/>
            <person name="Smanski M.J."/>
            <person name="Chevrette M.G."/>
            <person name="De Carvalho L.P.S."/>
            <person name="Shen B."/>
        </authorList>
    </citation>
    <scope>NUCLEOTIDE SEQUENCE [LARGE SCALE GENOMIC DNA]</scope>
    <source>
        <strain evidence="1 2">NPDC015755</strain>
    </source>
</reference>
<protein>
    <submittedName>
        <fullName evidence="1">Uncharacterized protein</fullName>
    </submittedName>
</protein>
<evidence type="ECO:0000313" key="2">
    <source>
        <dbReference type="Proteomes" id="UP001603013"/>
    </source>
</evidence>
<dbReference type="Proteomes" id="UP001603013">
    <property type="component" value="Unassembled WGS sequence"/>
</dbReference>
<keyword evidence="2" id="KW-1185">Reference proteome</keyword>
<sequence length="128" mass="13473">MRGDSVEVLAEKRGGLGDRENLGLFGLADPGRQQLASAVADEVSGGPGEVAGPRCVRAREAGLVEVLDLLGAEALAVVLMGSPSQTVRDLWVRTIPTRGRHADGYPVLSEEFRGLVHAVDGQCRTELA</sequence>
<dbReference type="RefSeq" id="WP_391936658.1">
    <property type="nucleotide sequence ID" value="NZ_JBIBSM010000016.1"/>
</dbReference>
<name>A0ABW6YIF9_9ACTN</name>
<dbReference type="EMBL" id="JBIBSM010000016">
    <property type="protein sequence ID" value="MFF8279652.1"/>
    <property type="molecule type" value="Genomic_DNA"/>
</dbReference>
<gene>
    <name evidence="1" type="ORF">ACF05T_26645</name>
</gene>